<dbReference type="InterPro" id="IPR038404">
    <property type="entry name" value="TRAP_DctP_sf"/>
</dbReference>
<comment type="caution">
    <text evidence="3">The sequence shown here is derived from an EMBL/GenBank/DDBJ whole genome shotgun (WGS) entry which is preliminary data.</text>
</comment>
<evidence type="ECO:0000256" key="2">
    <source>
        <dbReference type="SAM" id="SignalP"/>
    </source>
</evidence>
<dbReference type="NCBIfam" id="NF037995">
    <property type="entry name" value="TRAP_S1"/>
    <property type="match status" value="1"/>
</dbReference>
<sequence length="430" mass="45361">MAAQRRIARPGVAAAALGLVSALALAGCAEDSGSGSSSGGSGEGVEIGASMEEYQEAFADVDPITLNTQSPGPKGSATGAPIEKWVAAVEEWSDGKITFEVAFSNAVAEPTEIDDALNDGRLDVASTLPIYEPSEYPANVALIETGFISDQTVIAGALQSNAWPNEVAFQNEEIMQEFDDHGIVPLVPIFNSGSQMLLCSEPRTSLADIEGKAVSTSGTAQTAQIKALGGSPATVAYTEVYESVERGVVDCANATLTVGVLGGFVPAAPHATVNNETGFALAPGGWSFSKDTWESLPLVAQQLMWDKLDVYIGSNIEDKIWPNTAEAAKLVRENDGSFNDFDADALEALEGANAKLLDQVRNGDGVEDAEGLVDAAEESAATWFDEVEALDIPAEVGYEDFDQNFKSGDLDMSVYTDLVMEKIWSERRPS</sequence>
<dbReference type="PROSITE" id="PS51257">
    <property type="entry name" value="PROKAR_LIPOPROTEIN"/>
    <property type="match status" value="1"/>
</dbReference>
<dbReference type="Pfam" id="PF03480">
    <property type="entry name" value="DctP"/>
    <property type="match status" value="1"/>
</dbReference>
<dbReference type="RefSeq" id="WP_186345308.1">
    <property type="nucleotide sequence ID" value="NZ_BMMR01000003.1"/>
</dbReference>
<protein>
    <submittedName>
        <fullName evidence="3">TRAP transporter substrate-binding protein DctP</fullName>
    </submittedName>
</protein>
<proteinExistence type="predicted"/>
<reference evidence="3 4" key="1">
    <citation type="submission" date="2020-08" db="EMBL/GenBank/DDBJ databases">
        <title>novel species in genus Nocardioides.</title>
        <authorList>
            <person name="Zhang G."/>
        </authorList>
    </citation>
    <scope>NUCLEOTIDE SEQUENCE [LARGE SCALE GENOMIC DNA]</scope>
    <source>
        <strain evidence="3 4">SC8A-24</strain>
    </source>
</reference>
<feature type="chain" id="PRO_5046272647" evidence="2">
    <location>
        <begin position="27"/>
        <end position="430"/>
    </location>
</feature>
<evidence type="ECO:0000313" key="3">
    <source>
        <dbReference type="EMBL" id="MBC2960056.1"/>
    </source>
</evidence>
<keyword evidence="1 2" id="KW-0732">Signal</keyword>
<dbReference type="PANTHER" id="PTHR33376:SF5">
    <property type="entry name" value="EXTRACYTOPLASMIC SOLUTE RECEPTOR PROTEIN"/>
    <property type="match status" value="1"/>
</dbReference>
<dbReference type="Proteomes" id="UP000604001">
    <property type="component" value="Unassembled WGS sequence"/>
</dbReference>
<evidence type="ECO:0000313" key="4">
    <source>
        <dbReference type="Proteomes" id="UP000604001"/>
    </source>
</evidence>
<feature type="signal peptide" evidence="2">
    <location>
        <begin position="1"/>
        <end position="26"/>
    </location>
</feature>
<keyword evidence="4" id="KW-1185">Reference proteome</keyword>
<accession>A0ABR6U885</accession>
<name>A0ABR6U885_9ACTN</name>
<organism evidence="3 4">
    <name type="scientific">Nocardioides deserti</name>
    <dbReference type="NCBI Taxonomy" id="1588644"/>
    <lineage>
        <taxon>Bacteria</taxon>
        <taxon>Bacillati</taxon>
        <taxon>Actinomycetota</taxon>
        <taxon>Actinomycetes</taxon>
        <taxon>Propionibacteriales</taxon>
        <taxon>Nocardioidaceae</taxon>
        <taxon>Nocardioides</taxon>
    </lineage>
</organism>
<gene>
    <name evidence="3" type="primary">dctP</name>
    <name evidence="3" type="ORF">H7344_07080</name>
</gene>
<dbReference type="PANTHER" id="PTHR33376">
    <property type="match status" value="1"/>
</dbReference>
<evidence type="ECO:0000256" key="1">
    <source>
        <dbReference type="ARBA" id="ARBA00022729"/>
    </source>
</evidence>
<dbReference type="InterPro" id="IPR018389">
    <property type="entry name" value="DctP_fam"/>
</dbReference>
<dbReference type="Gene3D" id="3.40.190.170">
    <property type="entry name" value="Bacterial extracellular solute-binding protein, family 7"/>
    <property type="match status" value="1"/>
</dbReference>
<dbReference type="EMBL" id="JACMYC010000003">
    <property type="protein sequence ID" value="MBC2960056.1"/>
    <property type="molecule type" value="Genomic_DNA"/>
</dbReference>